<feature type="non-terminal residue" evidence="1">
    <location>
        <position position="55"/>
    </location>
</feature>
<evidence type="ECO:0000313" key="2">
    <source>
        <dbReference type="Proteomes" id="UP000554482"/>
    </source>
</evidence>
<dbReference type="AlphaFoldDB" id="A0A7J6VYG3"/>
<name>A0A7J6VYG3_THATH</name>
<reference evidence="1 2" key="1">
    <citation type="submission" date="2020-06" db="EMBL/GenBank/DDBJ databases">
        <title>Transcriptomic and genomic resources for Thalictrum thalictroides and T. hernandezii: Facilitating candidate gene discovery in an emerging model plant lineage.</title>
        <authorList>
            <person name="Arias T."/>
            <person name="Riano-Pachon D.M."/>
            <person name="Di Stilio V.S."/>
        </authorList>
    </citation>
    <scope>NUCLEOTIDE SEQUENCE [LARGE SCALE GENOMIC DNA]</scope>
    <source>
        <strain evidence="2">cv. WT478/WT964</strain>
        <tissue evidence="1">Leaves</tissue>
    </source>
</reference>
<keyword evidence="2" id="KW-1185">Reference proteome</keyword>
<dbReference type="SUPFAM" id="SSF52283">
    <property type="entry name" value="Formate/glycerate dehydrogenase catalytic domain-like"/>
    <property type="match status" value="1"/>
</dbReference>
<dbReference type="Gene3D" id="3.40.50.720">
    <property type="entry name" value="NAD(P)-binding Rossmann-like Domain"/>
    <property type="match status" value="2"/>
</dbReference>
<comment type="caution">
    <text evidence="1">The sequence shown here is derived from an EMBL/GenBank/DDBJ whole genome shotgun (WGS) entry which is preliminary data.</text>
</comment>
<organism evidence="1 2">
    <name type="scientific">Thalictrum thalictroides</name>
    <name type="common">Rue-anemone</name>
    <name type="synonym">Anemone thalictroides</name>
    <dbReference type="NCBI Taxonomy" id="46969"/>
    <lineage>
        <taxon>Eukaryota</taxon>
        <taxon>Viridiplantae</taxon>
        <taxon>Streptophyta</taxon>
        <taxon>Embryophyta</taxon>
        <taxon>Tracheophyta</taxon>
        <taxon>Spermatophyta</taxon>
        <taxon>Magnoliopsida</taxon>
        <taxon>Ranunculales</taxon>
        <taxon>Ranunculaceae</taxon>
        <taxon>Thalictroideae</taxon>
        <taxon>Thalictrum</taxon>
    </lineage>
</organism>
<dbReference type="Proteomes" id="UP000554482">
    <property type="component" value="Unassembled WGS sequence"/>
</dbReference>
<dbReference type="EMBL" id="JABWDY010024538">
    <property type="protein sequence ID" value="KAF5190169.1"/>
    <property type="molecule type" value="Genomic_DNA"/>
</dbReference>
<gene>
    <name evidence="1" type="ORF">FRX31_020243</name>
</gene>
<proteinExistence type="predicted"/>
<sequence length="55" mass="5952">MAGICVASAVNVYTKDAADFAVGLLLSVLKKVPEADRYIRNGFWLFKGEFALGSK</sequence>
<dbReference type="OrthoDB" id="298012at2759"/>
<accession>A0A7J6VYG3</accession>
<protein>
    <submittedName>
        <fullName evidence="1">Uncharacterized protein</fullName>
    </submittedName>
</protein>
<evidence type="ECO:0000313" key="1">
    <source>
        <dbReference type="EMBL" id="KAF5190169.1"/>
    </source>
</evidence>